<reference evidence="2" key="1">
    <citation type="submission" date="2022-11" db="UniProtKB">
        <authorList>
            <consortium name="WormBaseParasite"/>
        </authorList>
    </citation>
    <scope>IDENTIFICATION</scope>
</reference>
<dbReference type="AlphaFoldDB" id="A0A915ELV2"/>
<sequence length="99" mass="11566">MEKEIRARILGFGRKNYGQWMRSVKKIYSDGTFLITPPLFTQVFSISTSFPRHTLTLGLCGACQEKKKIKKLTMKKTVISLTWIRLQMIRMKRVLISLE</sequence>
<evidence type="ECO:0000313" key="2">
    <source>
        <dbReference type="WBParaSite" id="jg6748"/>
    </source>
</evidence>
<keyword evidence="1" id="KW-1185">Reference proteome</keyword>
<proteinExistence type="predicted"/>
<accession>A0A915ELV2</accession>
<evidence type="ECO:0000313" key="1">
    <source>
        <dbReference type="Proteomes" id="UP000887574"/>
    </source>
</evidence>
<dbReference type="Proteomes" id="UP000887574">
    <property type="component" value="Unplaced"/>
</dbReference>
<name>A0A915ELV2_9BILA</name>
<organism evidence="1 2">
    <name type="scientific">Ditylenchus dipsaci</name>
    <dbReference type="NCBI Taxonomy" id="166011"/>
    <lineage>
        <taxon>Eukaryota</taxon>
        <taxon>Metazoa</taxon>
        <taxon>Ecdysozoa</taxon>
        <taxon>Nematoda</taxon>
        <taxon>Chromadorea</taxon>
        <taxon>Rhabditida</taxon>
        <taxon>Tylenchina</taxon>
        <taxon>Tylenchomorpha</taxon>
        <taxon>Sphaerularioidea</taxon>
        <taxon>Anguinidae</taxon>
        <taxon>Anguininae</taxon>
        <taxon>Ditylenchus</taxon>
    </lineage>
</organism>
<dbReference type="WBParaSite" id="jg6748">
    <property type="protein sequence ID" value="jg6748"/>
    <property type="gene ID" value="jg6748"/>
</dbReference>
<protein>
    <submittedName>
        <fullName evidence="2">LAGLIDADG homing endonuclease</fullName>
    </submittedName>
</protein>